<protein>
    <submittedName>
        <fullName evidence="2">Uncharacterized protein</fullName>
    </submittedName>
</protein>
<keyword evidence="1" id="KW-0472">Membrane</keyword>
<gene>
    <name evidence="2" type="ORF">L914_10445</name>
</gene>
<name>W2N6L8_PHYNI</name>
<proteinExistence type="predicted"/>
<dbReference type="EMBL" id="KI693411">
    <property type="protein sequence ID" value="ETM44302.1"/>
    <property type="molecule type" value="Genomic_DNA"/>
</dbReference>
<sequence>MKRREKSKGRTKLAAVSAKLGDVLAALVGLLAAYFLEARESGKSLDLLLL</sequence>
<keyword evidence="1" id="KW-1133">Transmembrane helix</keyword>
<feature type="transmembrane region" description="Helical" evidence="1">
    <location>
        <begin position="12"/>
        <end position="36"/>
    </location>
</feature>
<keyword evidence="1" id="KW-0812">Transmembrane</keyword>
<reference evidence="2" key="1">
    <citation type="submission" date="2013-11" db="EMBL/GenBank/DDBJ databases">
        <title>The Genome Sequence of Phytophthora parasitica IAC_01/95.</title>
        <authorList>
            <consortium name="The Broad Institute Genomics Platform"/>
            <person name="Russ C."/>
            <person name="Tyler B."/>
            <person name="Panabieres F."/>
            <person name="Shan W."/>
            <person name="Tripathy S."/>
            <person name="Grunwald N."/>
            <person name="Machado M."/>
            <person name="Johnson C.S."/>
            <person name="Arredondo F."/>
            <person name="Hong C."/>
            <person name="Coffey M."/>
            <person name="Young S.K."/>
            <person name="Zeng Q."/>
            <person name="Gargeya S."/>
            <person name="Fitzgerald M."/>
            <person name="Abouelleil A."/>
            <person name="Alvarado L."/>
            <person name="Chapman S.B."/>
            <person name="Gainer-Dewar J."/>
            <person name="Goldberg J."/>
            <person name="Griggs A."/>
            <person name="Gujja S."/>
            <person name="Hansen M."/>
            <person name="Howarth C."/>
            <person name="Imamovic A."/>
            <person name="Ireland A."/>
            <person name="Larimer J."/>
            <person name="McCowan C."/>
            <person name="Murphy C."/>
            <person name="Pearson M."/>
            <person name="Poon T.W."/>
            <person name="Priest M."/>
            <person name="Roberts A."/>
            <person name="Saif S."/>
            <person name="Shea T."/>
            <person name="Sykes S."/>
            <person name="Wortman J."/>
            <person name="Nusbaum C."/>
            <person name="Birren B."/>
        </authorList>
    </citation>
    <scope>NUCLEOTIDE SEQUENCE [LARGE SCALE GENOMIC DNA]</scope>
    <source>
        <strain evidence="2">IAC_01/95</strain>
    </source>
</reference>
<accession>W2N6L8</accession>
<evidence type="ECO:0000256" key="1">
    <source>
        <dbReference type="SAM" id="Phobius"/>
    </source>
</evidence>
<organism evidence="2">
    <name type="scientific">Phytophthora nicotianae</name>
    <name type="common">Potato buckeye rot agent</name>
    <name type="synonym">Phytophthora parasitica</name>
    <dbReference type="NCBI Taxonomy" id="4792"/>
    <lineage>
        <taxon>Eukaryota</taxon>
        <taxon>Sar</taxon>
        <taxon>Stramenopiles</taxon>
        <taxon>Oomycota</taxon>
        <taxon>Peronosporomycetes</taxon>
        <taxon>Peronosporales</taxon>
        <taxon>Peronosporaceae</taxon>
        <taxon>Phytophthora</taxon>
    </lineage>
</organism>
<dbReference type="AlphaFoldDB" id="W2N6L8"/>
<evidence type="ECO:0000313" key="2">
    <source>
        <dbReference type="EMBL" id="ETM44302.1"/>
    </source>
</evidence>
<dbReference type="Proteomes" id="UP000054532">
    <property type="component" value="Unassembled WGS sequence"/>
</dbReference>